<feature type="transmembrane region" description="Helical" evidence="1">
    <location>
        <begin position="107"/>
        <end position="131"/>
    </location>
</feature>
<feature type="transmembrane region" description="Helical" evidence="1">
    <location>
        <begin position="163"/>
        <end position="181"/>
    </location>
</feature>
<keyword evidence="1" id="KW-0812">Transmembrane</keyword>
<feature type="transmembrane region" description="Helical" evidence="1">
    <location>
        <begin position="248"/>
        <end position="270"/>
    </location>
</feature>
<evidence type="ECO:0000256" key="1">
    <source>
        <dbReference type="SAM" id="Phobius"/>
    </source>
</evidence>
<keyword evidence="3" id="KW-1185">Reference proteome</keyword>
<accession>A0A919K8B8</accession>
<feature type="transmembrane region" description="Helical" evidence="1">
    <location>
        <begin position="188"/>
        <end position="208"/>
    </location>
</feature>
<reference evidence="2" key="1">
    <citation type="submission" date="2021-01" db="EMBL/GenBank/DDBJ databases">
        <title>Whole genome shotgun sequence of Actinoplanes rishiriensis NBRC 108556.</title>
        <authorList>
            <person name="Komaki H."/>
            <person name="Tamura T."/>
        </authorList>
    </citation>
    <scope>NUCLEOTIDE SEQUENCE</scope>
    <source>
        <strain evidence="2">NBRC 108556</strain>
    </source>
</reference>
<organism evidence="2 3">
    <name type="scientific">Paractinoplanes rishiriensis</name>
    <dbReference type="NCBI Taxonomy" id="1050105"/>
    <lineage>
        <taxon>Bacteria</taxon>
        <taxon>Bacillati</taxon>
        <taxon>Actinomycetota</taxon>
        <taxon>Actinomycetes</taxon>
        <taxon>Micromonosporales</taxon>
        <taxon>Micromonosporaceae</taxon>
        <taxon>Paractinoplanes</taxon>
    </lineage>
</organism>
<evidence type="ECO:0000313" key="2">
    <source>
        <dbReference type="EMBL" id="GIF01909.1"/>
    </source>
</evidence>
<keyword evidence="1" id="KW-1133">Transmembrane helix</keyword>
<dbReference type="EMBL" id="BOMV01000114">
    <property type="protein sequence ID" value="GIF01909.1"/>
    <property type="molecule type" value="Genomic_DNA"/>
</dbReference>
<dbReference type="Proteomes" id="UP000636960">
    <property type="component" value="Unassembled WGS sequence"/>
</dbReference>
<comment type="caution">
    <text evidence="2">The sequence shown here is derived from an EMBL/GenBank/DDBJ whole genome shotgun (WGS) entry which is preliminary data.</text>
</comment>
<dbReference type="RefSeq" id="WP_203790871.1">
    <property type="nucleotide sequence ID" value="NZ_BOMV01000114.1"/>
</dbReference>
<protein>
    <submittedName>
        <fullName evidence="2">Uncharacterized protein</fullName>
    </submittedName>
</protein>
<feature type="transmembrane region" description="Helical" evidence="1">
    <location>
        <begin position="138"/>
        <end position="157"/>
    </location>
</feature>
<gene>
    <name evidence="2" type="ORF">Ari01nite_93730</name>
</gene>
<proteinExistence type="predicted"/>
<feature type="transmembrane region" description="Helical" evidence="1">
    <location>
        <begin position="67"/>
        <end position="87"/>
    </location>
</feature>
<evidence type="ECO:0000313" key="3">
    <source>
        <dbReference type="Proteomes" id="UP000636960"/>
    </source>
</evidence>
<feature type="transmembrane region" description="Helical" evidence="1">
    <location>
        <begin position="220"/>
        <end position="241"/>
    </location>
</feature>
<feature type="transmembrane region" description="Helical" evidence="1">
    <location>
        <begin position="276"/>
        <end position="299"/>
    </location>
</feature>
<sequence length="318" mass="32883">MTDLERRYLRLIRLCYPAGYRLDRGAEIAGTYLDLAGPDRRWPSVADVADLVRGGLRQRVRATGHTGLVPGVRLAALLALIAVAVLATGGTMLELHPYPVDWGVPPVGPFATLGFGVWVTWLLAVAVFAVAPGRATRVAVAVALLLTVAVVPVSGLSGQNRPALSVLLAQAALGVVALGLADRVPLPWRLLPVAAAAATVGVLWRADFPVGYYGNAVGRVLPAVAVALLLVAMLAGAGLAVRGDHRGGWTLLVLLGPAGMLALEPLSVGLQPTAHTWAGLATTAVIVAVIAPALLAVAVTGRRRLKAARCPECGRSVL</sequence>
<dbReference type="AlphaFoldDB" id="A0A919K8B8"/>
<name>A0A919K8B8_9ACTN</name>
<keyword evidence="1" id="KW-0472">Membrane</keyword>